<proteinExistence type="predicted"/>
<reference evidence="2" key="1">
    <citation type="submission" date="2018-02" db="EMBL/GenBank/DDBJ databases">
        <authorList>
            <person name="Hausmann B."/>
        </authorList>
    </citation>
    <scope>NUCLEOTIDE SEQUENCE [LARGE SCALE GENOMIC DNA]</scope>
    <source>
        <strain evidence="2">Peat soil MAG SbF1</strain>
    </source>
</reference>
<protein>
    <submittedName>
        <fullName evidence="1">Uncharacterized protein</fullName>
    </submittedName>
</protein>
<organism evidence="1 2">
    <name type="scientific">Candidatus Desulfosporosinus infrequens</name>
    <dbReference type="NCBI Taxonomy" id="2043169"/>
    <lineage>
        <taxon>Bacteria</taxon>
        <taxon>Bacillati</taxon>
        <taxon>Bacillota</taxon>
        <taxon>Clostridia</taxon>
        <taxon>Eubacteriales</taxon>
        <taxon>Desulfitobacteriaceae</taxon>
        <taxon>Desulfosporosinus</taxon>
    </lineage>
</organism>
<gene>
    <name evidence="1" type="ORF">SBF1_170016</name>
</gene>
<dbReference type="Proteomes" id="UP000238916">
    <property type="component" value="Unassembled WGS sequence"/>
</dbReference>
<sequence length="130" mass="15110">MKQRIIVAQLKELTPGKQNKLRELWKTDAFTNGFGDWYLKISPRFEDEEKIWLGGKKPDMEQEIPNKVDDLPLLSIGQCVELLNENHDYFYMCSDGEVHIGSLTSYYEDGPDYKGEELIDVLWEAVKPLL</sequence>
<dbReference type="OrthoDB" id="2616912at2"/>
<evidence type="ECO:0000313" key="2">
    <source>
        <dbReference type="Proteomes" id="UP000238916"/>
    </source>
</evidence>
<dbReference type="EMBL" id="OMOF01000079">
    <property type="protein sequence ID" value="SPF36884.1"/>
    <property type="molecule type" value="Genomic_DNA"/>
</dbReference>
<name>A0A2U3KB44_9FIRM</name>
<evidence type="ECO:0000313" key="1">
    <source>
        <dbReference type="EMBL" id="SPF36884.1"/>
    </source>
</evidence>
<accession>A0A2U3KB44</accession>
<dbReference type="AlphaFoldDB" id="A0A2U3KB44"/>